<dbReference type="Proteomes" id="UP001220064">
    <property type="component" value="Chromosome"/>
</dbReference>
<evidence type="ECO:0000313" key="3">
    <source>
        <dbReference type="Proteomes" id="UP001220064"/>
    </source>
</evidence>
<name>A0ABY7U889_9CORY</name>
<dbReference type="RefSeq" id="WP_022862385.1">
    <property type="nucleotide sequence ID" value="NZ_ATVG01000001.1"/>
</dbReference>
<protein>
    <submittedName>
        <fullName evidence="2">Uncharacterized protein</fullName>
    </submittedName>
</protein>
<evidence type="ECO:0000313" key="2">
    <source>
        <dbReference type="EMBL" id="WCZ32914.1"/>
    </source>
</evidence>
<keyword evidence="1" id="KW-0732">Signal</keyword>
<dbReference type="EMBL" id="CP063189">
    <property type="protein sequence ID" value="WCZ32914.1"/>
    <property type="molecule type" value="Genomic_DNA"/>
</dbReference>
<keyword evidence="3" id="KW-1185">Reference proteome</keyword>
<evidence type="ECO:0000256" key="1">
    <source>
        <dbReference type="SAM" id="SignalP"/>
    </source>
</evidence>
<feature type="signal peptide" evidence="1">
    <location>
        <begin position="1"/>
        <end position="24"/>
    </location>
</feature>
<sequence length="105" mass="11620">MRRKIASLVAALTIAASAPSVAHAEGYTPQPENVFQLSAQLGGEKFDRVYNFFRGLLYELPFESLGSASLPATIVDGSSNLWYGESEYDRMSRAYAEMKSQLIQH</sequence>
<gene>
    <name evidence="2" type="ORF">CMASS_07405</name>
</gene>
<organism evidence="2 3">
    <name type="scientific">Corynebacterium massiliense DSM 45435</name>
    <dbReference type="NCBI Taxonomy" id="1121364"/>
    <lineage>
        <taxon>Bacteria</taxon>
        <taxon>Bacillati</taxon>
        <taxon>Actinomycetota</taxon>
        <taxon>Actinomycetes</taxon>
        <taxon>Mycobacteriales</taxon>
        <taxon>Corynebacteriaceae</taxon>
        <taxon>Corynebacterium</taxon>
    </lineage>
</organism>
<reference evidence="2 3" key="1">
    <citation type="submission" date="2020-10" db="EMBL/GenBank/DDBJ databases">
        <title>Complete genome sequence of Corynebacterium massiliense DSM 45435, type strain of Corynebacterium massiliense.</title>
        <authorList>
            <person name="Busche T."/>
            <person name="Kalinowski J."/>
            <person name="Ruckert C."/>
        </authorList>
    </citation>
    <scope>NUCLEOTIDE SEQUENCE [LARGE SCALE GENOMIC DNA]</scope>
    <source>
        <strain evidence="2 3">DSM 45435</strain>
    </source>
</reference>
<proteinExistence type="predicted"/>
<feature type="chain" id="PRO_5046683546" evidence="1">
    <location>
        <begin position="25"/>
        <end position="105"/>
    </location>
</feature>
<accession>A0ABY7U889</accession>